<dbReference type="OrthoDB" id="5289708at2"/>
<evidence type="ECO:0000313" key="9">
    <source>
        <dbReference type="Proteomes" id="UP000008963"/>
    </source>
</evidence>
<keyword evidence="4 7" id="KW-0028">Amino-acid biosynthesis</keyword>
<accession>E1WZX9</accession>
<comment type="catalytic activity">
    <reaction evidence="7">
        <text>5-O-(1-carboxyvinyl)-3-phosphoshikimate = chorismate + phosphate</text>
        <dbReference type="Rhea" id="RHEA:21020"/>
        <dbReference type="ChEBI" id="CHEBI:29748"/>
        <dbReference type="ChEBI" id="CHEBI:43474"/>
        <dbReference type="ChEBI" id="CHEBI:57701"/>
        <dbReference type="EC" id="4.2.3.5"/>
    </reaction>
</comment>
<dbReference type="GO" id="GO:0008652">
    <property type="term" value="P:amino acid biosynthetic process"/>
    <property type="evidence" value="ECO:0007669"/>
    <property type="project" value="UniProtKB-KW"/>
</dbReference>
<comment type="caution">
    <text evidence="7">Lacks conserved residue(s) required for the propagation of feature annotation.</text>
</comment>
<dbReference type="InterPro" id="IPR035904">
    <property type="entry name" value="Chorismate_synth_AroC_sf"/>
</dbReference>
<dbReference type="EC" id="4.2.3.5" evidence="3 7"/>
<feature type="binding site" evidence="7">
    <location>
        <position position="297"/>
    </location>
    <ligand>
        <name>FMN</name>
        <dbReference type="ChEBI" id="CHEBI:58210"/>
    </ligand>
</feature>
<dbReference type="Proteomes" id="UP000008963">
    <property type="component" value="Chromosome"/>
</dbReference>
<dbReference type="AlphaFoldDB" id="E1WZX9"/>
<dbReference type="PROSITE" id="PS00789">
    <property type="entry name" value="CHORISMATE_SYNTHASE_3"/>
    <property type="match status" value="1"/>
</dbReference>
<dbReference type="RefSeq" id="WP_014245685.1">
    <property type="nucleotide sequence ID" value="NC_016620.1"/>
</dbReference>
<dbReference type="NCBIfam" id="TIGR00033">
    <property type="entry name" value="aroC"/>
    <property type="match status" value="1"/>
</dbReference>
<keyword evidence="7" id="KW-0288">FMN</keyword>
<dbReference type="CDD" id="cd07304">
    <property type="entry name" value="Chorismate_synthase"/>
    <property type="match status" value="1"/>
</dbReference>
<comment type="pathway">
    <text evidence="1 7">Metabolic intermediate biosynthesis; chorismate biosynthesis; chorismate from D-erythrose 4-phosphate and phosphoenolpyruvate: step 7/7.</text>
</comment>
<comment type="function">
    <text evidence="7">Catalyzes the anti-1,4-elimination of the C-3 phosphate and the C-6 proR hydrogen from 5-enolpyruvylshikimate-3-phosphate (EPSP) to yield chorismate, which is the branch point compound that serves as the starting substrate for the three terminal pathways of aromatic amino acid biosynthesis. This reaction introduces a second double bond into the aromatic ring system.</text>
</comment>
<dbReference type="HAMAP" id="MF_00300">
    <property type="entry name" value="Chorismate_synth"/>
    <property type="match status" value="1"/>
</dbReference>
<dbReference type="PANTHER" id="PTHR21085:SF0">
    <property type="entry name" value="CHORISMATE SYNTHASE"/>
    <property type="match status" value="1"/>
</dbReference>
<keyword evidence="7" id="KW-0285">Flavoprotein</keyword>
<evidence type="ECO:0000256" key="2">
    <source>
        <dbReference type="ARBA" id="ARBA00008014"/>
    </source>
</evidence>
<evidence type="ECO:0000256" key="5">
    <source>
        <dbReference type="ARBA" id="ARBA00023141"/>
    </source>
</evidence>
<dbReference type="PATRIC" id="fig|862908.3.peg.3020"/>
<dbReference type="PANTHER" id="PTHR21085">
    <property type="entry name" value="CHORISMATE SYNTHASE"/>
    <property type="match status" value="1"/>
</dbReference>
<dbReference type="STRING" id="862908.BMS_3158"/>
<gene>
    <name evidence="7 8" type="primary">aroC</name>
    <name evidence="8" type="ordered locus">BMS_3158</name>
</gene>
<dbReference type="SUPFAM" id="SSF103263">
    <property type="entry name" value="Chorismate synthase, AroC"/>
    <property type="match status" value="1"/>
</dbReference>
<dbReference type="GO" id="GO:0009423">
    <property type="term" value="P:chorismate biosynthetic process"/>
    <property type="evidence" value="ECO:0007669"/>
    <property type="project" value="UniProtKB-UniRule"/>
</dbReference>
<dbReference type="KEGG" id="bmx:BMS_3158"/>
<sequence>MRGNKFGKLFSFVTFGESHGEALGVVVDGVSAGLDFDLEDLQRELDRRAPGRVAGTTNRKEADRAEVLSGVFEGKTLGTPIAVIVRNTNQRSGDYDKLKTEYRPGHADETTQSKYGIRDHRGGGRSSGRETLSRVIAGYFAGLMIPKINISAYISKMGPFEASLDDLKNAKNIAPYNFPLTEKNEEIKKYLLKLKAEGESVGGRISIHVTGVPKGLGEPAFDKLKADFAKGLLSIGACVSFSFGLGEEMANLKGSEVSSKRENFGGIEGGISNGEDIFLTTTFKPTSTIGEKAKEGRHDPCILPRAVPVVEAMVKCILADHLLRQRAYGDGVIDE</sequence>
<keyword evidence="9" id="KW-1185">Reference proteome</keyword>
<dbReference type="EMBL" id="FQ312005">
    <property type="protein sequence ID" value="CBW27915.1"/>
    <property type="molecule type" value="Genomic_DNA"/>
</dbReference>
<feature type="binding site" evidence="7">
    <location>
        <begin position="125"/>
        <end position="127"/>
    </location>
    <ligand>
        <name>FMN</name>
        <dbReference type="ChEBI" id="CHEBI:58210"/>
    </ligand>
</feature>
<keyword evidence="7" id="KW-0521">NADP</keyword>
<evidence type="ECO:0000256" key="3">
    <source>
        <dbReference type="ARBA" id="ARBA00013036"/>
    </source>
</evidence>
<keyword evidence="5 7" id="KW-0057">Aromatic amino acid biosynthesis</keyword>
<dbReference type="InterPro" id="IPR020541">
    <property type="entry name" value="Chorismate_synthase_CS"/>
</dbReference>
<feature type="binding site" evidence="7">
    <location>
        <position position="48"/>
    </location>
    <ligand>
        <name>NADP(+)</name>
        <dbReference type="ChEBI" id="CHEBI:58349"/>
    </ligand>
</feature>
<dbReference type="Pfam" id="PF01264">
    <property type="entry name" value="Chorismate_synt"/>
    <property type="match status" value="1"/>
</dbReference>
<feature type="binding site" evidence="7">
    <location>
        <position position="269"/>
    </location>
    <ligand>
        <name>FMN</name>
        <dbReference type="ChEBI" id="CHEBI:58210"/>
    </ligand>
</feature>
<reference evidence="9" key="1">
    <citation type="journal article" date="2013" name="ISME J.">
        <title>A small predatory core genome in the divergent marine Bacteriovorax marinus SJ and the terrestrial Bdellovibrio bacteriovorus.</title>
        <authorList>
            <person name="Crossman L.C."/>
            <person name="Chen H."/>
            <person name="Cerdeno-Tarraga A.M."/>
            <person name="Brooks K."/>
            <person name="Quail M.A."/>
            <person name="Pineiro S.A."/>
            <person name="Hobley L."/>
            <person name="Sockett R.E."/>
            <person name="Bentley S.D."/>
            <person name="Parkhill J."/>
            <person name="Williams H.N."/>
            <person name="Stine O.C."/>
        </authorList>
    </citation>
    <scope>NUCLEOTIDE SEQUENCE [LARGE SCALE GENOMIC DNA]</scope>
    <source>
        <strain evidence="9">ATCC BAA-682 / DSM 15412 / SJ</strain>
    </source>
</reference>
<evidence type="ECO:0000256" key="6">
    <source>
        <dbReference type="ARBA" id="ARBA00023239"/>
    </source>
</evidence>
<comment type="cofactor">
    <cofactor evidence="7">
        <name>FMNH2</name>
        <dbReference type="ChEBI" id="CHEBI:57618"/>
    </cofactor>
    <text evidence="7">Reduced FMN (FMNH(2)).</text>
</comment>
<dbReference type="PROSITE" id="PS00788">
    <property type="entry name" value="CHORISMATE_SYNTHASE_2"/>
    <property type="match status" value="1"/>
</dbReference>
<evidence type="ECO:0000256" key="4">
    <source>
        <dbReference type="ARBA" id="ARBA00022605"/>
    </source>
</evidence>
<dbReference type="GO" id="GO:0005829">
    <property type="term" value="C:cytosol"/>
    <property type="evidence" value="ECO:0007669"/>
    <property type="project" value="TreeGrafter"/>
</dbReference>
<evidence type="ECO:0000256" key="7">
    <source>
        <dbReference type="HAMAP-Rule" id="MF_00300"/>
    </source>
</evidence>
<dbReference type="Gene3D" id="3.60.150.10">
    <property type="entry name" value="Chorismate synthase AroC"/>
    <property type="match status" value="1"/>
</dbReference>
<dbReference type="GO" id="GO:0010181">
    <property type="term" value="F:FMN binding"/>
    <property type="evidence" value="ECO:0007669"/>
    <property type="project" value="TreeGrafter"/>
</dbReference>
<dbReference type="UniPathway" id="UPA00053">
    <property type="reaction ID" value="UER00090"/>
</dbReference>
<dbReference type="GO" id="GO:0009073">
    <property type="term" value="P:aromatic amino acid family biosynthetic process"/>
    <property type="evidence" value="ECO:0007669"/>
    <property type="project" value="UniProtKB-KW"/>
</dbReference>
<dbReference type="HOGENOM" id="CLU_034547_0_0_7"/>
<keyword evidence="6 7" id="KW-0456">Lyase</keyword>
<dbReference type="InterPro" id="IPR000453">
    <property type="entry name" value="Chorismate_synth"/>
</dbReference>
<dbReference type="eggNOG" id="COG0082">
    <property type="taxonomic scope" value="Bacteria"/>
</dbReference>
<name>E1WZX9_HALMS</name>
<dbReference type="GO" id="GO:0004107">
    <property type="term" value="F:chorismate synthase activity"/>
    <property type="evidence" value="ECO:0007669"/>
    <property type="project" value="UniProtKB-UniRule"/>
</dbReference>
<proteinExistence type="inferred from homology"/>
<protein>
    <recommendedName>
        <fullName evidence="3 7">Chorismate synthase</fullName>
        <shortName evidence="7">CS</shortName>
        <ecNumber evidence="3 7">4.2.3.5</ecNumber>
    </recommendedName>
    <alternativeName>
        <fullName evidence="7">5-enolpyruvylshikimate-3-phosphate phospholyase</fullName>
    </alternativeName>
</protein>
<evidence type="ECO:0000313" key="8">
    <source>
        <dbReference type="EMBL" id="CBW27915.1"/>
    </source>
</evidence>
<comment type="subunit">
    <text evidence="7">Homotetramer.</text>
</comment>
<evidence type="ECO:0000256" key="1">
    <source>
        <dbReference type="ARBA" id="ARBA00005044"/>
    </source>
</evidence>
<dbReference type="PIRSF" id="PIRSF001456">
    <property type="entry name" value="Chorismate_synth"/>
    <property type="match status" value="1"/>
</dbReference>
<comment type="similarity">
    <text evidence="2 7">Belongs to the chorismate synthase family.</text>
</comment>
<feature type="binding site" evidence="7">
    <location>
        <begin position="284"/>
        <end position="288"/>
    </location>
    <ligand>
        <name>FMN</name>
        <dbReference type="ChEBI" id="CHEBI:58210"/>
    </ligand>
</feature>
<organism evidence="8 9">
    <name type="scientific">Halobacteriovorax marinus (strain ATCC BAA-682 / DSM 15412 / SJ)</name>
    <name type="common">Bacteriovorax marinus</name>
    <dbReference type="NCBI Taxonomy" id="862908"/>
    <lineage>
        <taxon>Bacteria</taxon>
        <taxon>Pseudomonadati</taxon>
        <taxon>Bdellovibrionota</taxon>
        <taxon>Bacteriovoracia</taxon>
        <taxon>Bacteriovoracales</taxon>
        <taxon>Halobacteriovoraceae</taxon>
        <taxon>Halobacteriovorax</taxon>
    </lineage>
</organism>
<dbReference type="NCBIfam" id="NF003793">
    <property type="entry name" value="PRK05382.1"/>
    <property type="match status" value="1"/>
</dbReference>
<keyword evidence="7" id="KW-0274">FAD</keyword>